<sequence>MVNRVEDPRPNAAAPEWRRIASIQKISVARYHWKSWLIHRLEKMLGTFAPNKEPYAHTFKEEATSFGLLARGIYAPKLKVRENEKCTVHRSKIGDIFYFIWEEELVATDQLTLNFISTLEHALKVYQNWSYCEEQPLEVGLHSAQTFNEDSMSNRRKTSHCNQLNPTKLLPLLKTLSKLSTQYDPILFGNLGLDNK</sequence>
<dbReference type="Proteomes" id="UP000290289">
    <property type="component" value="Chromosome 11"/>
</dbReference>
<comment type="caution">
    <text evidence="4">The sequence shown here is derived from an EMBL/GenBank/DDBJ whole genome shotgun (WGS) entry which is preliminary data.</text>
</comment>
<evidence type="ECO:0000256" key="3">
    <source>
        <dbReference type="ARBA" id="ARBA00022490"/>
    </source>
</evidence>
<evidence type="ECO:0000256" key="1">
    <source>
        <dbReference type="ARBA" id="ARBA00004496"/>
    </source>
</evidence>
<dbReference type="EMBL" id="RDQH01000337">
    <property type="protein sequence ID" value="RXH84045.1"/>
    <property type="molecule type" value="Genomic_DNA"/>
</dbReference>
<comment type="subcellular location">
    <subcellularLocation>
        <location evidence="1">Cytoplasm</location>
    </subcellularLocation>
</comment>
<dbReference type="GO" id="GO:0007266">
    <property type="term" value="P:Rho protein signal transduction"/>
    <property type="evidence" value="ECO:0007669"/>
    <property type="project" value="InterPro"/>
</dbReference>
<name>A0A498IPJ5_MALDO</name>
<dbReference type="InterPro" id="IPR000406">
    <property type="entry name" value="Rho_GDI"/>
</dbReference>
<organism evidence="4 5">
    <name type="scientific">Malus domestica</name>
    <name type="common">Apple</name>
    <name type="synonym">Pyrus malus</name>
    <dbReference type="NCBI Taxonomy" id="3750"/>
    <lineage>
        <taxon>Eukaryota</taxon>
        <taxon>Viridiplantae</taxon>
        <taxon>Streptophyta</taxon>
        <taxon>Embryophyta</taxon>
        <taxon>Tracheophyta</taxon>
        <taxon>Spermatophyta</taxon>
        <taxon>Magnoliopsida</taxon>
        <taxon>eudicotyledons</taxon>
        <taxon>Gunneridae</taxon>
        <taxon>Pentapetalae</taxon>
        <taxon>rosids</taxon>
        <taxon>fabids</taxon>
        <taxon>Rosales</taxon>
        <taxon>Rosaceae</taxon>
        <taxon>Amygdaloideae</taxon>
        <taxon>Maleae</taxon>
        <taxon>Malus</taxon>
    </lineage>
</organism>
<dbReference type="Pfam" id="PF02115">
    <property type="entry name" value="Rho_GDI"/>
    <property type="match status" value="1"/>
</dbReference>
<dbReference type="GO" id="GO:0005094">
    <property type="term" value="F:Rho GDP-dissociation inhibitor activity"/>
    <property type="evidence" value="ECO:0007669"/>
    <property type="project" value="InterPro"/>
</dbReference>
<dbReference type="Gene3D" id="2.70.50.30">
    <property type="entry name" value="Coagulation Factor XIII, subunit A, domain 1"/>
    <property type="match status" value="1"/>
</dbReference>
<accession>A0A498IPJ5</accession>
<dbReference type="STRING" id="3750.A0A498IPJ5"/>
<dbReference type="AlphaFoldDB" id="A0A498IPJ5"/>
<comment type="similarity">
    <text evidence="2">Belongs to the Rho GDI family.</text>
</comment>
<gene>
    <name evidence="4" type="ORF">DVH24_026944</name>
</gene>
<dbReference type="InterPro" id="IPR024792">
    <property type="entry name" value="RhoGDI_dom_sf"/>
</dbReference>
<reference evidence="4 5" key="1">
    <citation type="submission" date="2018-10" db="EMBL/GenBank/DDBJ databases">
        <title>A high-quality apple genome assembly.</title>
        <authorList>
            <person name="Hu J."/>
        </authorList>
    </citation>
    <scope>NUCLEOTIDE SEQUENCE [LARGE SCALE GENOMIC DNA]</scope>
    <source>
        <strain evidence="5">cv. HFTH1</strain>
        <tissue evidence="4">Young leaf</tissue>
    </source>
</reference>
<dbReference type="InterPro" id="IPR014756">
    <property type="entry name" value="Ig_E-set"/>
</dbReference>
<keyword evidence="5" id="KW-1185">Reference proteome</keyword>
<evidence type="ECO:0000256" key="2">
    <source>
        <dbReference type="ARBA" id="ARBA00009758"/>
    </source>
</evidence>
<proteinExistence type="inferred from homology"/>
<dbReference type="GO" id="GO:0005737">
    <property type="term" value="C:cytoplasm"/>
    <property type="evidence" value="ECO:0007669"/>
    <property type="project" value="UniProtKB-SubCell"/>
</dbReference>
<evidence type="ECO:0000313" key="4">
    <source>
        <dbReference type="EMBL" id="RXH84045.1"/>
    </source>
</evidence>
<keyword evidence="3" id="KW-0963">Cytoplasm</keyword>
<evidence type="ECO:0000313" key="5">
    <source>
        <dbReference type="Proteomes" id="UP000290289"/>
    </source>
</evidence>
<protein>
    <submittedName>
        <fullName evidence="4">Uncharacterized protein</fullName>
    </submittedName>
</protein>
<dbReference type="SUPFAM" id="SSF81296">
    <property type="entry name" value="E set domains"/>
    <property type="match status" value="1"/>
</dbReference>